<feature type="region of interest" description="Disordered" evidence="1">
    <location>
        <begin position="1"/>
        <end position="37"/>
    </location>
</feature>
<feature type="compositionally biased region" description="Basic and acidic residues" evidence="1">
    <location>
        <begin position="694"/>
        <end position="703"/>
    </location>
</feature>
<evidence type="ECO:0000256" key="1">
    <source>
        <dbReference type="SAM" id="MobiDB-lite"/>
    </source>
</evidence>
<feature type="compositionally biased region" description="Pro residues" evidence="1">
    <location>
        <begin position="180"/>
        <end position="196"/>
    </location>
</feature>
<protein>
    <submittedName>
        <fullName evidence="2">43558_t:CDS:1</fullName>
    </submittedName>
</protein>
<feature type="compositionally biased region" description="Basic and acidic residues" evidence="1">
    <location>
        <begin position="621"/>
        <end position="630"/>
    </location>
</feature>
<feature type="compositionally biased region" description="Pro residues" evidence="1">
    <location>
        <begin position="576"/>
        <end position="594"/>
    </location>
</feature>
<feature type="compositionally biased region" description="Low complexity" evidence="1">
    <location>
        <begin position="311"/>
        <end position="323"/>
    </location>
</feature>
<feature type="region of interest" description="Disordered" evidence="1">
    <location>
        <begin position="547"/>
        <end position="726"/>
    </location>
</feature>
<keyword evidence="3" id="KW-1185">Reference proteome</keyword>
<name>A0ABN7USU5_GIGMA</name>
<accession>A0ABN7USU5</accession>
<feature type="region of interest" description="Disordered" evidence="1">
    <location>
        <begin position="311"/>
        <end position="331"/>
    </location>
</feature>
<sequence length="726" mass="81938">MALTEENNRRHLSNEPTFRNSHISQINESGEQDRHSAAKRYGTYELNWTSSSAESISTDDEVIVDLDDNNLNVEDSTQVVKKNLTSLKHSSLQDTRKKFSLTSNKRSHSSFGIAVTTTKVTEVLGNQKEKIFNNDSSSFIIKNDMINHSSINVEQRHSRQEKLNISSNLNVEYERRRSIPSPPPPITTQIPPPPVPQMREKSQINQPELIIPRDSSFIDPRLLAKKNNYPNYSVKTQTINRKLIKREQSIRRNKLPPRNLEFAPTSNPILSNDPTDMDADLPPLKLNGLPWLPGPSKPPQLLHASLIPLPNRSQRASSSNNNRTSYISTNKPGRVSSLISSVNVKRNSINFPQSRLNRVNSSRKRVSIMIPTTRRASLIFRQQILEESLMMSFGQQFSTNSQPINSTKPLIRRKTKKGSNAKVEDREARRERRRRKEKRVKNIMEQDTFENSSNNNNLINRQVDIKMENTKKSLNELEITKTIETPELLTNKENITISQPSSRQYDQQLKIIDESNSINQIPPPLLSPRTQKLGILGGLFNKQSSGLPLNSPGMSNIPSSIPLSPSQSTKQQFLYPRPPSPPPINSPPQSPPLSPSRAIRLPTSRVVKPRRTNDATPTIQDPEKLRKMEQFEALIAKKKKKKTGPYIPNGRRNSSTSSNGSDNNGEQQNNELKIGVEESRSSLTSLATSVAESVHYRPEEKNKLGKPGPTDEDGVIRVTLTPKVCR</sequence>
<feature type="region of interest" description="Disordered" evidence="1">
    <location>
        <begin position="412"/>
        <end position="437"/>
    </location>
</feature>
<evidence type="ECO:0000313" key="3">
    <source>
        <dbReference type="Proteomes" id="UP000789901"/>
    </source>
</evidence>
<proteinExistence type="predicted"/>
<feature type="compositionally biased region" description="Polar residues" evidence="1">
    <location>
        <begin position="14"/>
        <end position="29"/>
    </location>
</feature>
<feature type="compositionally biased region" description="Basic and acidic residues" evidence="1">
    <location>
        <begin position="1"/>
        <end position="13"/>
    </location>
</feature>
<feature type="region of interest" description="Disordered" evidence="1">
    <location>
        <begin position="175"/>
        <end position="199"/>
    </location>
</feature>
<comment type="caution">
    <text evidence="2">The sequence shown here is derived from an EMBL/GenBank/DDBJ whole genome shotgun (WGS) entry which is preliminary data.</text>
</comment>
<dbReference type="Proteomes" id="UP000789901">
    <property type="component" value="Unassembled WGS sequence"/>
</dbReference>
<feature type="compositionally biased region" description="Low complexity" evidence="1">
    <location>
        <begin position="649"/>
        <end position="665"/>
    </location>
</feature>
<evidence type="ECO:0000313" key="2">
    <source>
        <dbReference type="EMBL" id="CAG8668172.1"/>
    </source>
</evidence>
<reference evidence="2 3" key="1">
    <citation type="submission" date="2021-06" db="EMBL/GenBank/DDBJ databases">
        <authorList>
            <person name="Kallberg Y."/>
            <person name="Tangrot J."/>
            <person name="Rosling A."/>
        </authorList>
    </citation>
    <scope>NUCLEOTIDE SEQUENCE [LARGE SCALE GENOMIC DNA]</scope>
    <source>
        <strain evidence="2 3">120-4 pot B 10/14</strain>
    </source>
</reference>
<feature type="compositionally biased region" description="Low complexity" evidence="1">
    <location>
        <begin position="555"/>
        <end position="568"/>
    </location>
</feature>
<dbReference type="EMBL" id="CAJVQB010005700">
    <property type="protein sequence ID" value="CAG8668172.1"/>
    <property type="molecule type" value="Genomic_DNA"/>
</dbReference>
<organism evidence="2 3">
    <name type="scientific">Gigaspora margarita</name>
    <dbReference type="NCBI Taxonomy" id="4874"/>
    <lineage>
        <taxon>Eukaryota</taxon>
        <taxon>Fungi</taxon>
        <taxon>Fungi incertae sedis</taxon>
        <taxon>Mucoromycota</taxon>
        <taxon>Glomeromycotina</taxon>
        <taxon>Glomeromycetes</taxon>
        <taxon>Diversisporales</taxon>
        <taxon>Gigasporaceae</taxon>
        <taxon>Gigaspora</taxon>
    </lineage>
</organism>
<gene>
    <name evidence="2" type="ORF">GMARGA_LOCUS10268</name>
</gene>
<feature type="compositionally biased region" description="Polar residues" evidence="1">
    <location>
        <begin position="681"/>
        <end position="691"/>
    </location>
</feature>